<dbReference type="EMBL" id="CP015378">
    <property type="protein sequence ID" value="ANC75538.1"/>
    <property type="molecule type" value="Genomic_DNA"/>
</dbReference>
<dbReference type="KEGG" id="fpn:ABE65_001115"/>
<dbReference type="STRING" id="1221500.ABE65_001115"/>
<reference evidence="1 2" key="1">
    <citation type="submission" date="2016-04" db="EMBL/GenBank/DDBJ databases">
        <title>Complete genome sequence of Fictibacillus phosphorivorans G25-29, a strain toxic to nematodes.</title>
        <authorList>
            <person name="Zheng Z."/>
        </authorList>
    </citation>
    <scope>NUCLEOTIDE SEQUENCE [LARGE SCALE GENOMIC DNA]</scope>
    <source>
        <strain evidence="1 2">G25-29</strain>
    </source>
</reference>
<name>A0A160IHY0_9BACL</name>
<gene>
    <name evidence="1" type="ORF">ABE65_001115</name>
</gene>
<dbReference type="AlphaFoldDB" id="A0A160IHY0"/>
<evidence type="ECO:0008006" key="3">
    <source>
        <dbReference type="Google" id="ProtNLM"/>
    </source>
</evidence>
<dbReference type="RefSeq" id="WP_066390780.1">
    <property type="nucleotide sequence ID" value="NZ_CP015378.1"/>
</dbReference>
<keyword evidence="2" id="KW-1185">Reference proteome</keyword>
<dbReference type="Proteomes" id="UP000076623">
    <property type="component" value="Chromosome"/>
</dbReference>
<proteinExistence type="predicted"/>
<dbReference type="InterPro" id="IPR011044">
    <property type="entry name" value="Quino_amine_DH_bsu"/>
</dbReference>
<protein>
    <recommendedName>
        <fullName evidence="3">WD40 repeat domain-containing protein</fullName>
    </recommendedName>
</protein>
<organism evidence="1 2">
    <name type="scientific">Fictibacillus phosphorivorans</name>
    <dbReference type="NCBI Taxonomy" id="1221500"/>
    <lineage>
        <taxon>Bacteria</taxon>
        <taxon>Bacillati</taxon>
        <taxon>Bacillota</taxon>
        <taxon>Bacilli</taxon>
        <taxon>Bacillales</taxon>
        <taxon>Fictibacillaceae</taxon>
        <taxon>Fictibacillus</taxon>
    </lineage>
</organism>
<evidence type="ECO:0000313" key="1">
    <source>
        <dbReference type="EMBL" id="ANC75538.1"/>
    </source>
</evidence>
<dbReference type="SUPFAM" id="SSF50969">
    <property type="entry name" value="YVTN repeat-like/Quinoprotein amine dehydrogenase"/>
    <property type="match status" value="1"/>
</dbReference>
<sequence>MAKMYQLSSRTAEKNQSLYVSRDPEVAGSIVRNEEGGFAYSEVFMDKQKNYWFSKKMDDQSRDHKLFIFDHKNGCLKSQVIKGQPNFYEFESSVVVACEGDGSKGSVLIFSKDGPELIKEWKVNGFLWEVEMNQDVLYISSYIVEEDQAVLYIIRNGKKKRVNLGSNMAPTDILCHEDLVYVSGAPVLNGDPKKIMVLNDKDKVVTEYKLSISPRALYQVDDQLLVYELDLATGKSERIVYIDMKTGEQKEHEIPHSKIVECTDDSLSLLEQNSKTLYTWDHCKCRIVNTQKVADQTQVI</sequence>
<evidence type="ECO:0000313" key="2">
    <source>
        <dbReference type="Proteomes" id="UP000076623"/>
    </source>
</evidence>
<accession>A0A160IHY0</accession>